<name>A0A6P2D4Y1_9BACT</name>
<gene>
    <name evidence="1" type="ORF">SOIL9_22090</name>
</gene>
<evidence type="ECO:0000313" key="1">
    <source>
        <dbReference type="EMBL" id="VTR95505.1"/>
    </source>
</evidence>
<dbReference type="RefSeq" id="WP_162669910.1">
    <property type="nucleotide sequence ID" value="NZ_LR593886.1"/>
</dbReference>
<dbReference type="KEGG" id="gms:SOIL9_22090"/>
<proteinExistence type="predicted"/>
<dbReference type="Proteomes" id="UP000464178">
    <property type="component" value="Chromosome"/>
</dbReference>
<dbReference type="EMBL" id="LR593886">
    <property type="protein sequence ID" value="VTR95505.1"/>
    <property type="molecule type" value="Genomic_DNA"/>
</dbReference>
<evidence type="ECO:0000313" key="2">
    <source>
        <dbReference type="Proteomes" id="UP000464178"/>
    </source>
</evidence>
<dbReference type="AlphaFoldDB" id="A0A6P2D4Y1"/>
<organism evidence="1 2">
    <name type="scientific">Gemmata massiliana</name>
    <dbReference type="NCBI Taxonomy" id="1210884"/>
    <lineage>
        <taxon>Bacteria</taxon>
        <taxon>Pseudomonadati</taxon>
        <taxon>Planctomycetota</taxon>
        <taxon>Planctomycetia</taxon>
        <taxon>Gemmatales</taxon>
        <taxon>Gemmataceae</taxon>
        <taxon>Gemmata</taxon>
    </lineage>
</organism>
<accession>A0A6P2D4Y1</accession>
<reference evidence="1 2" key="1">
    <citation type="submission" date="2019-05" db="EMBL/GenBank/DDBJ databases">
        <authorList>
            <consortium name="Science for Life Laboratories"/>
        </authorList>
    </citation>
    <scope>NUCLEOTIDE SEQUENCE [LARGE SCALE GENOMIC DNA]</scope>
    <source>
        <strain evidence="1">Soil9</strain>
    </source>
</reference>
<protein>
    <submittedName>
        <fullName evidence="1">Uncharacterized protein</fullName>
    </submittedName>
</protein>
<sequence length="128" mass="14761">MRSVRLKMTEVPGVFWGDDSRVYKLQVGTEVRCSRCGRWAQTVFRWGEEGVCSAHVRVASRTRVRVTTTFAWRVYRTEVTEPPAAIVMRRGDEFAVAGPPERCGKYDKFMMPDNNGFVLVPRSRWAWA</sequence>
<keyword evidence="2" id="KW-1185">Reference proteome</keyword>